<dbReference type="Pfam" id="PF07238">
    <property type="entry name" value="PilZ"/>
    <property type="match status" value="1"/>
</dbReference>
<evidence type="ECO:0000259" key="1">
    <source>
        <dbReference type="Pfam" id="PF07238"/>
    </source>
</evidence>
<accession>A0ABU9DW36</accession>
<protein>
    <submittedName>
        <fullName evidence="2">PilZ domain-containing protein</fullName>
    </submittedName>
</protein>
<dbReference type="Gene3D" id="2.40.10.220">
    <property type="entry name" value="predicted glycosyltransferase like domains"/>
    <property type="match status" value="1"/>
</dbReference>
<evidence type="ECO:0000313" key="2">
    <source>
        <dbReference type="EMBL" id="MEK8133100.1"/>
    </source>
</evidence>
<evidence type="ECO:0000313" key="3">
    <source>
        <dbReference type="Proteomes" id="UP001469365"/>
    </source>
</evidence>
<dbReference type="RefSeq" id="WP_341420229.1">
    <property type="nucleotide sequence ID" value="NZ_JBBPCC010000044.1"/>
</dbReference>
<dbReference type="EMBL" id="JBBPCC010000044">
    <property type="protein sequence ID" value="MEK8133100.1"/>
    <property type="molecule type" value="Genomic_DNA"/>
</dbReference>
<proteinExistence type="predicted"/>
<organism evidence="2 3">
    <name type="scientific">Paenibacillus filicis</name>
    <dbReference type="NCBI Taxonomy" id="669464"/>
    <lineage>
        <taxon>Bacteria</taxon>
        <taxon>Bacillati</taxon>
        <taxon>Bacillota</taxon>
        <taxon>Bacilli</taxon>
        <taxon>Bacillales</taxon>
        <taxon>Paenibacillaceae</taxon>
        <taxon>Paenibacillus</taxon>
    </lineage>
</organism>
<sequence length="236" mass="26606">MSKAANNGKLSYEFMQDAYRSTSGILLNSRTVVEKKEFVSTGILTYAEGDIVEIEMSDYKAFDLGDVVKLTVYSPGGVYTFHSTVVAKDHGALMVINPPQNQKRFAEKRENPRVAVEHNGQLLAIRHEDGKEQELEEELSLDIRNVSVSGVGFILQSNLKLDTMTTAEVKLDLGFEVSCQLQIIRSEPGESGVYYGARYMDMPFEKANSLRAFVLKKQVEQHFSSKESTRSRRFFK</sequence>
<keyword evidence="3" id="KW-1185">Reference proteome</keyword>
<comment type="caution">
    <text evidence="2">The sequence shown here is derived from an EMBL/GenBank/DDBJ whole genome shotgun (WGS) entry which is preliminary data.</text>
</comment>
<dbReference type="InterPro" id="IPR009875">
    <property type="entry name" value="PilZ_domain"/>
</dbReference>
<reference evidence="2 3" key="1">
    <citation type="submission" date="2024-04" db="EMBL/GenBank/DDBJ databases">
        <title>draft genome sequnece of Paenibacillus filicis.</title>
        <authorList>
            <person name="Kim D.-U."/>
        </authorList>
    </citation>
    <scope>NUCLEOTIDE SEQUENCE [LARGE SCALE GENOMIC DNA]</scope>
    <source>
        <strain evidence="2 3">KACC14197</strain>
    </source>
</reference>
<name>A0ABU9DW36_9BACL</name>
<dbReference type="Proteomes" id="UP001469365">
    <property type="component" value="Unassembled WGS sequence"/>
</dbReference>
<gene>
    <name evidence="2" type="ORF">WMW72_35080</name>
</gene>
<feature type="domain" description="PilZ" evidence="1">
    <location>
        <begin position="108"/>
        <end position="215"/>
    </location>
</feature>